<sequence>MAVVQMQKLQTAASTTTATTTATRLESLQLTQNLLRSSIATIAYLRGLFPEQDFDQSLFNGMSLKRMKKGVSNRMDSLCDALEAGCFDALQKGYLRLIVFSIYRPSSDASSLRENDLIESYEFEFQYPSATEVVMSVAGGTRQSLSKSVSKKESVKAMADMLRRIIILTQTMKPLPDDAEFSTRVYYYGVQLKIFLVCVADIEPKFVLDDVTPINYEPPNFRQGKPQDHEMQLEDAQMFELGSVKTNHHALALNVRTGPDIGDEMADEAEEIDSQETEHVQQNSELTNTQESFMHDTQLSQVSNLTSVMNLLSRQLHQSMSSTATNFPETEKSEHAHNIEPKDGCADESNVVRRSSRRKQETAPEFPDYSATAVEVENSIQHTIAPIDCPCSSAIAEPDMLVCKYCNTSSHPACFGYENSHDFRIPFDGHRCFKCWNRQIHPSSFDLGEAANVAVMRRGLSIAANSGGVESIVAFSKTIGNVVSAFYCCRIIDETPHHSNNEGVSVSLGKQVTDALVSKGFLKPVSKKSRSAQTPNGFSYIFTTGKRRTDAYSFWMSTKSLPASEAGLRAFARRMAEGREDGQGPCVKGEDESDGEDASQVVLGKTLASSGVSAASSRVLESECGSQAELSGLQAVPPSRPGVLSQDKLALFVAREVANENSGVYASLKSPGIDVDLKNSPGMHDQMDFMSQDSQPIVLVQSSQQDSVAWPTSRNKHDVMMNKRRFSRDEEDRDATCSPPESNKKRVKMSIALGPSLSANRM</sequence>
<dbReference type="SUPFAM" id="SSF56019">
    <property type="entry name" value="The spindle assembly checkpoint protein mad2"/>
    <property type="match status" value="1"/>
</dbReference>
<proteinExistence type="predicted"/>
<feature type="region of interest" description="Disordered" evidence="6">
    <location>
        <begin position="320"/>
        <end position="370"/>
    </location>
</feature>
<dbReference type="GO" id="GO:0051321">
    <property type="term" value="P:meiotic cell cycle"/>
    <property type="evidence" value="ECO:0007669"/>
    <property type="project" value="UniProtKB-KW"/>
</dbReference>
<dbReference type="InterPro" id="IPR003511">
    <property type="entry name" value="HORMA_dom"/>
</dbReference>
<evidence type="ECO:0000313" key="8">
    <source>
        <dbReference type="EMBL" id="TPX49815.1"/>
    </source>
</evidence>
<dbReference type="OrthoDB" id="1928087at2759"/>
<evidence type="ECO:0000256" key="2">
    <source>
        <dbReference type="ARBA" id="ARBA00004286"/>
    </source>
</evidence>
<dbReference type="AlphaFoldDB" id="A0A507DER8"/>
<dbReference type="PANTHER" id="PTHR48225:SF7">
    <property type="entry name" value="MEIOSIS-SPECIFIC PROTEIN HOP1"/>
    <property type="match status" value="1"/>
</dbReference>
<dbReference type="PROSITE" id="PS50815">
    <property type="entry name" value="HORMA"/>
    <property type="match status" value="1"/>
</dbReference>
<comment type="subcellular location">
    <subcellularLocation>
        <location evidence="2">Chromosome</location>
    </subcellularLocation>
    <subcellularLocation>
        <location evidence="1">Nucleus</location>
    </subcellularLocation>
</comment>
<dbReference type="STRING" id="246404.A0A507DER8"/>
<dbReference type="GO" id="GO:0005634">
    <property type="term" value="C:nucleus"/>
    <property type="evidence" value="ECO:0007669"/>
    <property type="project" value="UniProtKB-SubCell"/>
</dbReference>
<reference evidence="8 9" key="1">
    <citation type="journal article" date="2019" name="Sci. Rep.">
        <title>Comparative genomics of chytrid fungi reveal insights into the obligate biotrophic and pathogenic lifestyle of Synchytrium endobioticum.</title>
        <authorList>
            <person name="van de Vossenberg B.T.L.H."/>
            <person name="Warris S."/>
            <person name="Nguyen H.D.T."/>
            <person name="van Gent-Pelzer M.P.E."/>
            <person name="Joly D.L."/>
            <person name="van de Geest H.C."/>
            <person name="Bonants P.J.M."/>
            <person name="Smith D.S."/>
            <person name="Levesque C.A."/>
            <person name="van der Lee T.A.J."/>
        </authorList>
    </citation>
    <scope>NUCLEOTIDE SEQUENCE [LARGE SCALE GENOMIC DNA]</scope>
    <source>
        <strain evidence="8 9">CBS 675.73</strain>
    </source>
</reference>
<evidence type="ECO:0000256" key="1">
    <source>
        <dbReference type="ARBA" id="ARBA00004123"/>
    </source>
</evidence>
<organism evidence="8 9">
    <name type="scientific">Chytriomyces confervae</name>
    <dbReference type="NCBI Taxonomy" id="246404"/>
    <lineage>
        <taxon>Eukaryota</taxon>
        <taxon>Fungi</taxon>
        <taxon>Fungi incertae sedis</taxon>
        <taxon>Chytridiomycota</taxon>
        <taxon>Chytridiomycota incertae sedis</taxon>
        <taxon>Chytridiomycetes</taxon>
        <taxon>Chytridiales</taxon>
        <taxon>Chytriomycetaceae</taxon>
        <taxon>Chytriomyces</taxon>
    </lineage>
</organism>
<dbReference type="InterPro" id="IPR011011">
    <property type="entry name" value="Znf_FYVE_PHD"/>
</dbReference>
<gene>
    <name evidence="8" type="ORF">CcCBS67573_g10137</name>
</gene>
<feature type="compositionally biased region" description="Basic and acidic residues" evidence="6">
    <location>
        <begin position="329"/>
        <end position="345"/>
    </location>
</feature>
<keyword evidence="4" id="KW-0539">Nucleus</keyword>
<evidence type="ECO:0000256" key="6">
    <source>
        <dbReference type="SAM" id="MobiDB-lite"/>
    </source>
</evidence>
<dbReference type="SUPFAM" id="SSF57903">
    <property type="entry name" value="FYVE/PHD zinc finger"/>
    <property type="match status" value="1"/>
</dbReference>
<accession>A0A507DER8</accession>
<evidence type="ECO:0000313" key="9">
    <source>
        <dbReference type="Proteomes" id="UP000320333"/>
    </source>
</evidence>
<keyword evidence="9" id="KW-1185">Reference proteome</keyword>
<name>A0A507DER8_9FUNG</name>
<dbReference type="InterPro" id="IPR051294">
    <property type="entry name" value="HORMA_MeioticProgression"/>
</dbReference>
<feature type="region of interest" description="Disordered" evidence="6">
    <location>
        <begin position="722"/>
        <end position="762"/>
    </location>
</feature>
<dbReference type="InterPro" id="IPR036570">
    <property type="entry name" value="HORMA_dom_sf"/>
</dbReference>
<dbReference type="Gene3D" id="3.30.900.10">
    <property type="entry name" value="HORMA domain"/>
    <property type="match status" value="1"/>
</dbReference>
<evidence type="ECO:0000256" key="3">
    <source>
        <dbReference type="ARBA" id="ARBA00022454"/>
    </source>
</evidence>
<protein>
    <recommendedName>
        <fullName evidence="7">HORMA domain-containing protein</fullName>
    </recommendedName>
</protein>
<evidence type="ECO:0000256" key="4">
    <source>
        <dbReference type="ARBA" id="ARBA00023242"/>
    </source>
</evidence>
<dbReference type="GO" id="GO:0005694">
    <property type="term" value="C:chromosome"/>
    <property type="evidence" value="ECO:0007669"/>
    <property type="project" value="UniProtKB-SubCell"/>
</dbReference>
<dbReference type="Pfam" id="PF02301">
    <property type="entry name" value="HORMA"/>
    <property type="match status" value="1"/>
</dbReference>
<feature type="domain" description="HORMA" evidence="7">
    <location>
        <begin position="25"/>
        <end position="255"/>
    </location>
</feature>
<evidence type="ECO:0000256" key="5">
    <source>
        <dbReference type="ARBA" id="ARBA00023254"/>
    </source>
</evidence>
<dbReference type="PANTHER" id="PTHR48225">
    <property type="entry name" value="HORMA DOMAIN-CONTAINING PROTEIN 1"/>
    <property type="match status" value="1"/>
</dbReference>
<feature type="region of interest" description="Disordered" evidence="6">
    <location>
        <begin position="577"/>
        <end position="598"/>
    </location>
</feature>
<evidence type="ECO:0000259" key="7">
    <source>
        <dbReference type="PROSITE" id="PS50815"/>
    </source>
</evidence>
<keyword evidence="3" id="KW-0158">Chromosome</keyword>
<keyword evidence="5" id="KW-0469">Meiosis</keyword>
<dbReference type="EMBL" id="QEAP01001198">
    <property type="protein sequence ID" value="TPX49815.1"/>
    <property type="molecule type" value="Genomic_DNA"/>
</dbReference>
<dbReference type="Proteomes" id="UP000320333">
    <property type="component" value="Unassembled WGS sequence"/>
</dbReference>
<comment type="caution">
    <text evidence="8">The sequence shown here is derived from an EMBL/GenBank/DDBJ whole genome shotgun (WGS) entry which is preliminary data.</text>
</comment>